<dbReference type="PANTHER" id="PTHR37089">
    <property type="entry name" value="PROTEIN U-RELATED"/>
    <property type="match status" value="1"/>
</dbReference>
<feature type="chain" id="PRO_5001619807" evidence="1">
    <location>
        <begin position="21"/>
        <end position="152"/>
    </location>
</feature>
<dbReference type="SMART" id="SM00972">
    <property type="entry name" value="SCPU"/>
    <property type="match status" value="1"/>
</dbReference>
<keyword evidence="4" id="KW-1185">Reference proteome</keyword>
<dbReference type="STRING" id="1280954.HPO_09610"/>
<sequence>MWRLIVLSLSLFVPICPALAQSCSVVSTPLSFPAYHAFSGNTATATADVTVTCTGLLFVGASYDVRLGGGQSGSIPSRKMRQASSGSELGYQVYTQSGQVWGNGVQGSVLQGSFLLGLLTRSRVHPISATIPANQQVNAGAYSDAVTMTVIW</sequence>
<accession>A0A062VIR5</accession>
<dbReference type="PROSITE" id="PS51257">
    <property type="entry name" value="PROKAR_LIPOPROTEIN"/>
    <property type="match status" value="1"/>
</dbReference>
<proteinExistence type="predicted"/>
<gene>
    <name evidence="3" type="ORF">HPO_09610</name>
</gene>
<dbReference type="Pfam" id="PF05229">
    <property type="entry name" value="SCPU"/>
    <property type="match status" value="1"/>
</dbReference>
<feature type="domain" description="Spore coat protein U/FanG" evidence="2">
    <location>
        <begin position="17"/>
        <end position="149"/>
    </location>
</feature>
<dbReference type="AlphaFoldDB" id="A0A062VIR5"/>
<organism evidence="3 4">
    <name type="scientific">Hyphomonas polymorpha PS728</name>
    <dbReference type="NCBI Taxonomy" id="1280954"/>
    <lineage>
        <taxon>Bacteria</taxon>
        <taxon>Pseudomonadati</taxon>
        <taxon>Pseudomonadota</taxon>
        <taxon>Alphaproteobacteria</taxon>
        <taxon>Hyphomonadales</taxon>
        <taxon>Hyphomonadaceae</taxon>
        <taxon>Hyphomonas</taxon>
    </lineage>
</organism>
<dbReference type="OrthoDB" id="582666at2"/>
<reference evidence="3 4" key="1">
    <citation type="journal article" date="2014" name="Antonie Van Leeuwenhoek">
        <title>Hyphomonas beringensis sp. nov. and Hyphomonas chukchiensis sp. nov., isolated from surface seawater of the Bering Sea and Chukchi Sea.</title>
        <authorList>
            <person name="Li C."/>
            <person name="Lai Q."/>
            <person name="Li G."/>
            <person name="Dong C."/>
            <person name="Wang J."/>
            <person name="Liao Y."/>
            <person name="Shao Z."/>
        </authorList>
    </citation>
    <scope>NUCLEOTIDE SEQUENCE [LARGE SCALE GENOMIC DNA]</scope>
    <source>
        <strain evidence="3 4">PS728</strain>
    </source>
</reference>
<dbReference type="RefSeq" id="WP_035597711.1">
    <property type="nucleotide sequence ID" value="NZ_ARYM01000010.1"/>
</dbReference>
<dbReference type="eggNOG" id="COG5430">
    <property type="taxonomic scope" value="Bacteria"/>
</dbReference>
<dbReference type="Proteomes" id="UP000027100">
    <property type="component" value="Unassembled WGS sequence"/>
</dbReference>
<dbReference type="PANTHER" id="PTHR37089:SF1">
    <property type="entry name" value="MEMBRANE PROTEIN"/>
    <property type="match status" value="1"/>
</dbReference>
<name>A0A062VIR5_9PROT</name>
<dbReference type="EMBL" id="ARYM01000010">
    <property type="protein sequence ID" value="KCZ98459.1"/>
    <property type="molecule type" value="Genomic_DNA"/>
</dbReference>
<keyword evidence="1" id="KW-0732">Signal</keyword>
<feature type="signal peptide" evidence="1">
    <location>
        <begin position="1"/>
        <end position="20"/>
    </location>
</feature>
<evidence type="ECO:0000313" key="3">
    <source>
        <dbReference type="EMBL" id="KCZ98459.1"/>
    </source>
</evidence>
<dbReference type="PATRIC" id="fig|1280954.3.peg.1947"/>
<protein>
    <submittedName>
        <fullName evidence="3">Putative lipoprotein</fullName>
    </submittedName>
</protein>
<evidence type="ECO:0000259" key="2">
    <source>
        <dbReference type="Pfam" id="PF05229"/>
    </source>
</evidence>
<keyword evidence="3" id="KW-0449">Lipoprotein</keyword>
<evidence type="ECO:0000313" key="4">
    <source>
        <dbReference type="Proteomes" id="UP000027100"/>
    </source>
</evidence>
<evidence type="ECO:0000256" key="1">
    <source>
        <dbReference type="SAM" id="SignalP"/>
    </source>
</evidence>
<dbReference type="InterPro" id="IPR053167">
    <property type="entry name" value="Spore_coat_component"/>
</dbReference>
<comment type="caution">
    <text evidence="3">The sequence shown here is derived from an EMBL/GenBank/DDBJ whole genome shotgun (WGS) entry which is preliminary data.</text>
</comment>
<dbReference type="InterPro" id="IPR007893">
    <property type="entry name" value="Spore_coat_U/FanG"/>
</dbReference>